<dbReference type="InterPro" id="IPR000644">
    <property type="entry name" value="CBS_dom"/>
</dbReference>
<gene>
    <name evidence="14" type="ORF">SAMN05444277_101740</name>
</gene>
<feature type="transmembrane region" description="Helical" evidence="12">
    <location>
        <begin position="40"/>
        <end position="62"/>
    </location>
</feature>
<dbReference type="PRINTS" id="PR00762">
    <property type="entry name" value="CLCHANNEL"/>
</dbReference>
<dbReference type="SUPFAM" id="SSF81340">
    <property type="entry name" value="Clc chloride channel"/>
    <property type="match status" value="1"/>
</dbReference>
<evidence type="ECO:0000259" key="13">
    <source>
        <dbReference type="PROSITE" id="PS51371"/>
    </source>
</evidence>
<feature type="transmembrane region" description="Helical" evidence="12">
    <location>
        <begin position="416"/>
        <end position="437"/>
    </location>
</feature>
<evidence type="ECO:0000256" key="7">
    <source>
        <dbReference type="ARBA" id="ARBA00023173"/>
    </source>
</evidence>
<feature type="transmembrane region" description="Helical" evidence="12">
    <location>
        <begin position="179"/>
        <end position="204"/>
    </location>
</feature>
<accession>A0A1I5SFK2</accession>
<dbReference type="RefSeq" id="WP_090654573.1">
    <property type="nucleotide sequence ID" value="NZ_FOXQ01000001.1"/>
</dbReference>
<feature type="transmembrane region" description="Helical" evidence="12">
    <location>
        <begin position="357"/>
        <end position="376"/>
    </location>
</feature>
<evidence type="ECO:0000256" key="3">
    <source>
        <dbReference type="ARBA" id="ARBA00022692"/>
    </source>
</evidence>
<evidence type="ECO:0000256" key="8">
    <source>
        <dbReference type="ARBA" id="ARBA00023214"/>
    </source>
</evidence>
<keyword evidence="4 12" id="KW-1133">Transmembrane helix</keyword>
<keyword evidence="3 12" id="KW-0812">Transmembrane</keyword>
<keyword evidence="10" id="KW-0129">CBS domain</keyword>
<keyword evidence="15" id="KW-1185">Reference proteome</keyword>
<evidence type="ECO:0000256" key="9">
    <source>
        <dbReference type="ARBA" id="ARBA00023303"/>
    </source>
</evidence>
<evidence type="ECO:0000256" key="2">
    <source>
        <dbReference type="ARBA" id="ARBA00022448"/>
    </source>
</evidence>
<keyword evidence="7" id="KW-0869">Chloride channel</keyword>
<dbReference type="Gene3D" id="3.10.580.10">
    <property type="entry name" value="CBS-domain"/>
    <property type="match status" value="1"/>
</dbReference>
<dbReference type="Pfam" id="PF00654">
    <property type="entry name" value="Voltage_CLC"/>
    <property type="match status" value="1"/>
</dbReference>
<keyword evidence="9" id="KW-0407">Ion channel</keyword>
<dbReference type="OrthoDB" id="9812438at2"/>
<evidence type="ECO:0000256" key="10">
    <source>
        <dbReference type="PROSITE-ProRule" id="PRU00703"/>
    </source>
</evidence>
<evidence type="ECO:0000256" key="5">
    <source>
        <dbReference type="ARBA" id="ARBA00023065"/>
    </source>
</evidence>
<dbReference type="Pfam" id="PF00571">
    <property type="entry name" value="CBS"/>
    <property type="match status" value="1"/>
</dbReference>
<dbReference type="GO" id="GO:0034707">
    <property type="term" value="C:chloride channel complex"/>
    <property type="evidence" value="ECO:0007669"/>
    <property type="project" value="UniProtKB-KW"/>
</dbReference>
<dbReference type="SUPFAM" id="SSF54631">
    <property type="entry name" value="CBS-domain pair"/>
    <property type="match status" value="1"/>
</dbReference>
<dbReference type="Proteomes" id="UP000199031">
    <property type="component" value="Unassembled WGS sequence"/>
</dbReference>
<dbReference type="InterPro" id="IPR050368">
    <property type="entry name" value="ClC-type_chloride_channel"/>
</dbReference>
<organism evidence="14 15">
    <name type="scientific">Parafilimonas terrae</name>
    <dbReference type="NCBI Taxonomy" id="1465490"/>
    <lineage>
        <taxon>Bacteria</taxon>
        <taxon>Pseudomonadati</taxon>
        <taxon>Bacteroidota</taxon>
        <taxon>Chitinophagia</taxon>
        <taxon>Chitinophagales</taxon>
        <taxon>Chitinophagaceae</taxon>
        <taxon>Parafilimonas</taxon>
    </lineage>
</organism>
<name>A0A1I5SFK2_9BACT</name>
<evidence type="ECO:0000256" key="12">
    <source>
        <dbReference type="SAM" id="Phobius"/>
    </source>
</evidence>
<feature type="transmembrane region" description="Helical" evidence="12">
    <location>
        <begin position="388"/>
        <end position="410"/>
    </location>
</feature>
<dbReference type="InterPro" id="IPR001807">
    <property type="entry name" value="ClC"/>
</dbReference>
<dbReference type="STRING" id="1465490.SAMN05444277_101740"/>
<dbReference type="InterPro" id="IPR014743">
    <property type="entry name" value="Cl-channel_core"/>
</dbReference>
<feature type="region of interest" description="Disordered" evidence="11">
    <location>
        <begin position="1"/>
        <end position="24"/>
    </location>
</feature>
<comment type="subcellular location">
    <subcellularLocation>
        <location evidence="1">Membrane</location>
        <topology evidence="1">Multi-pass membrane protein</topology>
    </subcellularLocation>
</comment>
<feature type="transmembrane region" description="Helical" evidence="12">
    <location>
        <begin position="216"/>
        <end position="235"/>
    </location>
</feature>
<dbReference type="Gene3D" id="1.10.3080.10">
    <property type="entry name" value="Clc chloride channel"/>
    <property type="match status" value="1"/>
</dbReference>
<dbReference type="PROSITE" id="PS51371">
    <property type="entry name" value="CBS"/>
    <property type="match status" value="1"/>
</dbReference>
<keyword evidence="8" id="KW-0868">Chloride</keyword>
<evidence type="ECO:0000256" key="4">
    <source>
        <dbReference type="ARBA" id="ARBA00022989"/>
    </source>
</evidence>
<feature type="transmembrane region" description="Helical" evidence="12">
    <location>
        <begin position="82"/>
        <end position="101"/>
    </location>
</feature>
<evidence type="ECO:0000313" key="15">
    <source>
        <dbReference type="Proteomes" id="UP000199031"/>
    </source>
</evidence>
<keyword evidence="6 12" id="KW-0472">Membrane</keyword>
<reference evidence="14 15" key="1">
    <citation type="submission" date="2016-10" db="EMBL/GenBank/DDBJ databases">
        <authorList>
            <person name="de Groot N.N."/>
        </authorList>
    </citation>
    <scope>NUCLEOTIDE SEQUENCE [LARGE SCALE GENOMIC DNA]</scope>
    <source>
        <strain evidence="14 15">DSM 28286</strain>
    </source>
</reference>
<dbReference type="InterPro" id="IPR046342">
    <property type="entry name" value="CBS_dom_sf"/>
</dbReference>
<feature type="transmembrane region" description="Helical" evidence="12">
    <location>
        <begin position="290"/>
        <end position="313"/>
    </location>
</feature>
<evidence type="ECO:0000256" key="11">
    <source>
        <dbReference type="SAM" id="MobiDB-lite"/>
    </source>
</evidence>
<dbReference type="GO" id="GO:0005254">
    <property type="term" value="F:chloride channel activity"/>
    <property type="evidence" value="ECO:0007669"/>
    <property type="project" value="UniProtKB-KW"/>
</dbReference>
<dbReference type="CDD" id="cd00400">
    <property type="entry name" value="Voltage_gated_ClC"/>
    <property type="match status" value="1"/>
</dbReference>
<dbReference type="PANTHER" id="PTHR43427">
    <property type="entry name" value="CHLORIDE CHANNEL PROTEIN CLC-E"/>
    <property type="match status" value="1"/>
</dbReference>
<keyword evidence="5" id="KW-0406">Ion transport</keyword>
<evidence type="ECO:0000256" key="1">
    <source>
        <dbReference type="ARBA" id="ARBA00004141"/>
    </source>
</evidence>
<dbReference type="AlphaFoldDB" id="A0A1I5SFK2"/>
<dbReference type="EMBL" id="FOXQ01000001">
    <property type="protein sequence ID" value="SFP69482.1"/>
    <property type="molecule type" value="Genomic_DNA"/>
</dbReference>
<feature type="domain" description="CBS" evidence="13">
    <location>
        <begin position="537"/>
        <end position="595"/>
    </location>
</feature>
<feature type="transmembrane region" description="Helical" evidence="12">
    <location>
        <begin position="325"/>
        <end position="345"/>
    </location>
</feature>
<evidence type="ECO:0000313" key="14">
    <source>
        <dbReference type="EMBL" id="SFP69482.1"/>
    </source>
</evidence>
<keyword evidence="2" id="KW-0813">Transport</keyword>
<dbReference type="PANTHER" id="PTHR43427:SF6">
    <property type="entry name" value="CHLORIDE CHANNEL PROTEIN CLC-E"/>
    <property type="match status" value="1"/>
</dbReference>
<sequence>MIRANSIPVSPTLDENFKPETIPESEQPVTGRVFLLSLQAILNALVIGFIAKGLVLLIDLITNISFYGKFSFEATTPLHNPLGWMVILVPIAGSVIVGIMARFGSSAIRGHGIPEAMEKIITGESKIPIKLTFLKPISAAISIGTGGPFGAEGPIIATGGAFGSVSGQIMRISSSERKIMLAAGACAGMAAIFGSPLAATLLAIELLLFEFSPKSVIPVALSCATGAAVHLVCFGNTPVFAMPDIPVASGIALVTYVAMGLFIGVIAAIISKSVYLLEDYFEKLPVHWMWWPAIGAIVVGITGYFAPSTLGVGYSNITDLLTGSLPLSMLLILCFLKYLSWVVALSSGTSGGTLAPLFTIGGAAGALIGVFVLKIFPGSEINIATAALIGMAAMFAGASRAILTSIVFLMETTAQPHALLPLIGACTAAYSISFFLMKGSIMTEKIQRRGIRTPDVYKPDVLQTINALNVMDDAPVLVCIDNKIGDIKQWLLDNINTYQDSFLIVTDKKENFIGYVETSKVFTSDDSIASNSIQTLISEKLPVVQERQSLASVSEVMANYDMQCVAVIEGNNKKVKGVITSNDIVQAYSNHYKQENDYRVSISVKRRTKKFLIKGKYFMQSKFSREDI</sequence>
<protein>
    <submittedName>
        <fullName evidence="14">H+/Cl-antiporter ClcA</fullName>
    </submittedName>
</protein>
<evidence type="ECO:0000256" key="6">
    <source>
        <dbReference type="ARBA" id="ARBA00023136"/>
    </source>
</evidence>
<feature type="transmembrane region" description="Helical" evidence="12">
    <location>
        <begin position="247"/>
        <end position="270"/>
    </location>
</feature>
<proteinExistence type="predicted"/>